<accession>A0A2A9NRH6</accession>
<comment type="similarity">
    <text evidence="2">Belongs to the cerato-platanin family.</text>
</comment>
<proteinExistence type="inferred from homology"/>
<evidence type="ECO:0000256" key="3">
    <source>
        <dbReference type="ARBA" id="ARBA00022525"/>
    </source>
</evidence>
<evidence type="ECO:0000256" key="2">
    <source>
        <dbReference type="ARBA" id="ARBA00010421"/>
    </source>
</evidence>
<feature type="chain" id="PRO_5013061014" description="Cerato-platanin" evidence="4">
    <location>
        <begin position="20"/>
        <end position="145"/>
    </location>
</feature>
<dbReference type="GO" id="GO:0005576">
    <property type="term" value="C:extracellular region"/>
    <property type="evidence" value="ECO:0007669"/>
    <property type="project" value="UniProtKB-SubCell"/>
</dbReference>
<comment type="subcellular location">
    <subcellularLocation>
        <location evidence="1">Secreted</location>
    </subcellularLocation>
</comment>
<dbReference type="EMBL" id="KZ301973">
    <property type="protein sequence ID" value="PFH53585.1"/>
    <property type="molecule type" value="Genomic_DNA"/>
</dbReference>
<gene>
    <name evidence="5" type="ORF">AMATHDRAFT_54780</name>
</gene>
<dbReference type="Pfam" id="PF07249">
    <property type="entry name" value="Cerato-platanin"/>
    <property type="match status" value="1"/>
</dbReference>
<evidence type="ECO:0000313" key="6">
    <source>
        <dbReference type="Proteomes" id="UP000242287"/>
    </source>
</evidence>
<dbReference type="STRING" id="703135.A0A2A9NRH6"/>
<dbReference type="AlphaFoldDB" id="A0A2A9NRH6"/>
<feature type="signal peptide" evidence="4">
    <location>
        <begin position="1"/>
        <end position="19"/>
    </location>
</feature>
<protein>
    <recommendedName>
        <fullName evidence="7">Cerato-platanin</fullName>
    </recommendedName>
</protein>
<dbReference type="Gene3D" id="2.40.40.10">
    <property type="entry name" value="RlpA-like domain"/>
    <property type="match status" value="1"/>
</dbReference>
<sequence>MKSILRIAALALSILPAYSITTTVAYDQVYDNSGGSLTTVACSDGPNGMITRGFTTFGSLPGFPHIGAAFAVTGWSSDGCGTCWKLTYTNAQGQKKSINVIAIDVAGSGFNIALAAMNELTNNQAVQLGRVTVDATQLDESSCGL</sequence>
<dbReference type="InterPro" id="IPR010829">
    <property type="entry name" value="Cerato-platanin"/>
</dbReference>
<keyword evidence="6" id="KW-1185">Reference proteome</keyword>
<dbReference type="InterPro" id="IPR036908">
    <property type="entry name" value="RlpA-like_sf"/>
</dbReference>
<keyword evidence="3" id="KW-0964">Secreted</keyword>
<dbReference type="Proteomes" id="UP000242287">
    <property type="component" value="Unassembled WGS sequence"/>
</dbReference>
<name>A0A2A9NRH6_9AGAR</name>
<reference evidence="5 6" key="1">
    <citation type="submission" date="2014-02" db="EMBL/GenBank/DDBJ databases">
        <title>Transposable element dynamics among asymbiotic and ectomycorrhizal Amanita fungi.</title>
        <authorList>
            <consortium name="DOE Joint Genome Institute"/>
            <person name="Hess J."/>
            <person name="Skrede I."/>
            <person name="Wolfe B."/>
            <person name="LaButti K."/>
            <person name="Ohm R.A."/>
            <person name="Grigoriev I.V."/>
            <person name="Pringle A."/>
        </authorList>
    </citation>
    <scope>NUCLEOTIDE SEQUENCE [LARGE SCALE GENOMIC DNA]</scope>
    <source>
        <strain evidence="5 6">SKay4041</strain>
    </source>
</reference>
<evidence type="ECO:0000256" key="1">
    <source>
        <dbReference type="ARBA" id="ARBA00004613"/>
    </source>
</evidence>
<dbReference type="SUPFAM" id="SSF50685">
    <property type="entry name" value="Barwin-like endoglucanases"/>
    <property type="match status" value="1"/>
</dbReference>
<evidence type="ECO:0000313" key="5">
    <source>
        <dbReference type="EMBL" id="PFH53585.1"/>
    </source>
</evidence>
<keyword evidence="4" id="KW-0732">Signal</keyword>
<evidence type="ECO:0000256" key="4">
    <source>
        <dbReference type="SAM" id="SignalP"/>
    </source>
</evidence>
<organism evidence="5 6">
    <name type="scientific">Amanita thiersii Skay4041</name>
    <dbReference type="NCBI Taxonomy" id="703135"/>
    <lineage>
        <taxon>Eukaryota</taxon>
        <taxon>Fungi</taxon>
        <taxon>Dikarya</taxon>
        <taxon>Basidiomycota</taxon>
        <taxon>Agaricomycotina</taxon>
        <taxon>Agaricomycetes</taxon>
        <taxon>Agaricomycetidae</taxon>
        <taxon>Agaricales</taxon>
        <taxon>Pluteineae</taxon>
        <taxon>Amanitaceae</taxon>
        <taxon>Amanita</taxon>
    </lineage>
</organism>
<evidence type="ECO:0008006" key="7">
    <source>
        <dbReference type="Google" id="ProtNLM"/>
    </source>
</evidence>
<dbReference type="OrthoDB" id="4898945at2759"/>
<dbReference type="CDD" id="cd22778">
    <property type="entry name" value="DPBB_CEPL-like"/>
    <property type="match status" value="1"/>
</dbReference>